<dbReference type="GeneID" id="19973270"/>
<gene>
    <name evidence="7" type="ORF">HMPREF1541_05931</name>
</gene>
<evidence type="ECO:0000256" key="1">
    <source>
        <dbReference type="ARBA" id="ARBA00004123"/>
    </source>
</evidence>
<dbReference type="STRING" id="1220924.W2RTQ0"/>
<evidence type="ECO:0000256" key="2">
    <source>
        <dbReference type="ARBA" id="ARBA00023242"/>
    </source>
</evidence>
<feature type="region of interest" description="Disordered" evidence="4">
    <location>
        <begin position="971"/>
        <end position="1040"/>
    </location>
</feature>
<evidence type="ECO:0000256" key="3">
    <source>
        <dbReference type="PROSITE-ProRule" id="PRU00475"/>
    </source>
</evidence>
<feature type="compositionally biased region" description="Acidic residues" evidence="4">
    <location>
        <begin position="482"/>
        <end position="494"/>
    </location>
</feature>
<dbReference type="InterPro" id="IPR013136">
    <property type="entry name" value="WSTF_Acf1_Cbp146"/>
</dbReference>
<dbReference type="GO" id="GO:0000781">
    <property type="term" value="C:chromosome, telomeric region"/>
    <property type="evidence" value="ECO:0007669"/>
    <property type="project" value="GOC"/>
</dbReference>
<name>W2RTQ0_CYPE1</name>
<dbReference type="OrthoDB" id="332390at2759"/>
<dbReference type="InterPro" id="IPR028941">
    <property type="entry name" value="WHIM2_dom"/>
</dbReference>
<accession>W2RTQ0</accession>
<dbReference type="VEuPathDB" id="FungiDB:HMPREF1541_05931"/>
<dbReference type="InParanoid" id="W2RTQ0"/>
<evidence type="ECO:0000259" key="5">
    <source>
        <dbReference type="PROSITE" id="PS50827"/>
    </source>
</evidence>
<reference evidence="7 8" key="1">
    <citation type="submission" date="2013-03" db="EMBL/GenBank/DDBJ databases">
        <title>The Genome Sequence of Phialophora europaea CBS 101466.</title>
        <authorList>
            <consortium name="The Broad Institute Genomics Platform"/>
            <person name="Cuomo C."/>
            <person name="de Hoog S."/>
            <person name="Gorbushina A."/>
            <person name="Walker B."/>
            <person name="Young S.K."/>
            <person name="Zeng Q."/>
            <person name="Gargeya S."/>
            <person name="Fitzgerald M."/>
            <person name="Haas B."/>
            <person name="Abouelleil A."/>
            <person name="Allen A.W."/>
            <person name="Alvarado L."/>
            <person name="Arachchi H.M."/>
            <person name="Berlin A.M."/>
            <person name="Chapman S.B."/>
            <person name="Gainer-Dewar J."/>
            <person name="Goldberg J."/>
            <person name="Griggs A."/>
            <person name="Gujja S."/>
            <person name="Hansen M."/>
            <person name="Howarth C."/>
            <person name="Imamovic A."/>
            <person name="Ireland A."/>
            <person name="Larimer J."/>
            <person name="McCowan C."/>
            <person name="Murphy C."/>
            <person name="Pearson M."/>
            <person name="Poon T.W."/>
            <person name="Priest M."/>
            <person name="Roberts A."/>
            <person name="Saif S."/>
            <person name="Shea T."/>
            <person name="Sisk P."/>
            <person name="Sykes S."/>
            <person name="Wortman J."/>
            <person name="Nusbaum C."/>
            <person name="Birren B."/>
        </authorList>
    </citation>
    <scope>NUCLEOTIDE SEQUENCE [LARGE SCALE GENOMIC DNA]</scope>
    <source>
        <strain evidence="7 8">CBS 101466</strain>
    </source>
</reference>
<keyword evidence="8" id="KW-1185">Reference proteome</keyword>
<feature type="region of interest" description="Disordered" evidence="4">
    <location>
        <begin position="474"/>
        <end position="536"/>
    </location>
</feature>
<dbReference type="Pfam" id="PF10537">
    <property type="entry name" value="WAC_Acf1_DNA_bd"/>
    <property type="match status" value="1"/>
</dbReference>
<dbReference type="Pfam" id="PF02791">
    <property type="entry name" value="DDT"/>
    <property type="match status" value="1"/>
</dbReference>
<dbReference type="PANTHER" id="PTHR32075:SF6">
    <property type="entry name" value="ISWI CHROMATIN-REMODELING COMPLEX SUBUNIT YPL216W-RELATED"/>
    <property type="match status" value="1"/>
</dbReference>
<keyword evidence="2 3" id="KW-0539">Nucleus</keyword>
<protein>
    <recommendedName>
        <fullName evidence="9">DDT domain-containing protein</fullName>
    </recommendedName>
</protein>
<dbReference type="HOGENOM" id="CLU_002631_1_0_1"/>
<dbReference type="PANTHER" id="PTHR32075">
    <property type="entry name" value="ISWI CHROMATIN-REMODELING COMPLEX SUBUNIT YPL216W-RELATED"/>
    <property type="match status" value="1"/>
</dbReference>
<dbReference type="FunCoup" id="W2RTQ0">
    <property type="interactions" value="239"/>
</dbReference>
<evidence type="ECO:0008006" key="9">
    <source>
        <dbReference type="Google" id="ProtNLM"/>
    </source>
</evidence>
<dbReference type="GO" id="GO:0031509">
    <property type="term" value="P:subtelomeric heterochromatin formation"/>
    <property type="evidence" value="ECO:0007669"/>
    <property type="project" value="TreeGrafter"/>
</dbReference>
<organism evidence="7 8">
    <name type="scientific">Cyphellophora europaea (strain CBS 101466)</name>
    <name type="common">Phialophora europaea</name>
    <dbReference type="NCBI Taxonomy" id="1220924"/>
    <lineage>
        <taxon>Eukaryota</taxon>
        <taxon>Fungi</taxon>
        <taxon>Dikarya</taxon>
        <taxon>Ascomycota</taxon>
        <taxon>Pezizomycotina</taxon>
        <taxon>Eurotiomycetes</taxon>
        <taxon>Chaetothyriomycetidae</taxon>
        <taxon>Chaetothyriales</taxon>
        <taxon>Cyphellophoraceae</taxon>
        <taxon>Cyphellophora</taxon>
    </lineage>
</organism>
<dbReference type="PROSITE" id="PS51136">
    <property type="entry name" value="WAC"/>
    <property type="match status" value="1"/>
</dbReference>
<proteinExistence type="predicted"/>
<feature type="compositionally biased region" description="Basic residues" evidence="4">
    <location>
        <begin position="1025"/>
        <end position="1034"/>
    </location>
</feature>
<evidence type="ECO:0000256" key="4">
    <source>
        <dbReference type="SAM" id="MobiDB-lite"/>
    </source>
</evidence>
<dbReference type="Pfam" id="PF15613">
    <property type="entry name" value="WSD"/>
    <property type="match status" value="1"/>
</dbReference>
<dbReference type="InterPro" id="IPR018501">
    <property type="entry name" value="DDT_dom"/>
</dbReference>
<evidence type="ECO:0000313" key="8">
    <source>
        <dbReference type="Proteomes" id="UP000030752"/>
    </source>
</evidence>
<dbReference type="PROSITE" id="PS50827">
    <property type="entry name" value="DDT"/>
    <property type="match status" value="1"/>
</dbReference>
<dbReference type="eggNOG" id="KOG1245">
    <property type="taxonomic scope" value="Eukaryota"/>
</dbReference>
<dbReference type="RefSeq" id="XP_008718490.1">
    <property type="nucleotide sequence ID" value="XM_008720268.1"/>
</dbReference>
<feature type="domain" description="DDT" evidence="5">
    <location>
        <begin position="405"/>
        <end position="468"/>
    </location>
</feature>
<feature type="region of interest" description="Disordered" evidence="4">
    <location>
        <begin position="672"/>
        <end position="692"/>
    </location>
</feature>
<sequence>MVLFKRKAVFYLPKPAVEDDAEDIWFIPQTGEIFTTYESYLQRMDWYKQKRFTCEVSGRSGLSFLDALRSELAGSREVDQAFPDALKGPVLKRVQFSTTSRIDNLVDEVFDDFKNDFYPGEIVTVMLDDSQRLNGRVREKAKFAEQRDADGNVTRKAFTRYFVRLIDRPDEEALADDDHMARDRKIFTKQMLRSFIKNCVTREAWTGAPWLVKSEIAERYHIDSNVPQHLRHSYKVAERKAARKSEQQGKSRPADRWALLTRPAQGAHPGYTAEQILAMQQNNYQEYQRAVQADPAWAAQSWHHAHGVPYPYAGPPPPMPGAPPPSQGYWVPNGYPPMHMQPPNAHMMPKFEPPPPGPPPIKYPIDDMEVPPKNDGVQRPALKYVALSQILPESDSTHVIEGIDEATIGYLLEAWNTLNVYCQVFKLDSFTFDDFVDAMQFSSDEIDCDMLNEVHCAVLKQLVNAENQQNGAIQISLPDLPDPSDDEDDEDEPETREPTPTPEPEIPARRTRSSLNKVQNAEPDHETPAENDEPEKIHRASELMDEFGWIQRLRKREFRSGGWELVLAGLLHQLSGRPRLTESCDKILTHLCPLDAEPTIETVRLQYSTMDINLRALALEIIIQLFMETKAVKTFLDEMSNTMTEFRKTKIIHQRERKDALAKLKNLDIERKLAAPTPEKSPTPMPELEDGMDIDKVEDMEDSIQDSEDEDAIQIRSLRRGHDRAAERKRKRDAEAERKAREAEAKQNKGSKEYQKILKQIDKERERLDAAEELILVVEEDLRQADCTRTRVLGKDRFCNRYWWFERNAMPHAGLPESSTADADYANARIWVQGPDDMERVGYIDVSPDEKNNYASRFDVTPAQRKANEEGPTQLSHANQWGFYDSPEDVDGLIAWLDTRGLRELKLKKELVMQRDLIVKYMENRKAYLAPKQESEEPEEPPKRMATRKKTYISEPIARCTRWENSMAIEENGHKHVEPPPAKKGRGGARKGGSAGTGTIVVEEAPRRKGRARAGSEVPTEPPKNRHGRLKTRQGGRYNW</sequence>
<dbReference type="Proteomes" id="UP000030752">
    <property type="component" value="Unassembled WGS sequence"/>
</dbReference>
<feature type="compositionally biased region" description="Basic and acidic residues" evidence="4">
    <location>
        <begin position="732"/>
        <end position="751"/>
    </location>
</feature>
<dbReference type="GO" id="GO:0000785">
    <property type="term" value="C:chromatin"/>
    <property type="evidence" value="ECO:0007669"/>
    <property type="project" value="UniProtKB-ARBA"/>
</dbReference>
<dbReference type="GO" id="GO:0005634">
    <property type="term" value="C:nucleus"/>
    <property type="evidence" value="ECO:0007669"/>
    <property type="project" value="UniProtKB-SubCell"/>
</dbReference>
<comment type="subcellular location">
    <subcellularLocation>
        <location evidence="1 3">Nucleus</location>
    </subcellularLocation>
</comment>
<feature type="domain" description="WAC" evidence="6">
    <location>
        <begin position="22"/>
        <end position="132"/>
    </location>
</feature>
<feature type="region of interest" description="Disordered" evidence="4">
    <location>
        <begin position="718"/>
        <end position="751"/>
    </location>
</feature>
<evidence type="ECO:0000313" key="7">
    <source>
        <dbReference type="EMBL" id="ETN39705.1"/>
    </source>
</evidence>
<dbReference type="AlphaFoldDB" id="W2RTQ0"/>
<dbReference type="EMBL" id="KB822721">
    <property type="protein sequence ID" value="ETN39705.1"/>
    <property type="molecule type" value="Genomic_DNA"/>
</dbReference>
<feature type="compositionally biased region" description="Basic and acidic residues" evidence="4">
    <location>
        <begin position="522"/>
        <end position="536"/>
    </location>
</feature>
<feature type="compositionally biased region" description="Basic residues" evidence="4">
    <location>
        <begin position="718"/>
        <end position="731"/>
    </location>
</feature>
<evidence type="ECO:0000259" key="6">
    <source>
        <dbReference type="PROSITE" id="PS51136"/>
    </source>
</evidence>